<protein>
    <submittedName>
        <fullName evidence="1">Uncharacterized protein</fullName>
    </submittedName>
</protein>
<evidence type="ECO:0000313" key="1">
    <source>
        <dbReference type="EMBL" id="EFQ99939.1"/>
    </source>
</evidence>
<dbReference type="GeneID" id="10030730"/>
<dbReference type="InParanoid" id="E4UPW7"/>
<dbReference type="Proteomes" id="UP000002669">
    <property type="component" value="Unassembled WGS sequence"/>
</dbReference>
<gene>
    <name evidence="1" type="ORF">MGYG_02946</name>
</gene>
<accession>E4UPW7</accession>
<reference evidence="2" key="1">
    <citation type="journal article" date="2012" name="MBio">
        <title>Comparative genome analysis of Trichophyton rubrum and related dermatophytes reveals candidate genes involved in infection.</title>
        <authorList>
            <person name="Martinez D.A."/>
            <person name="Oliver B.G."/>
            <person name="Graeser Y."/>
            <person name="Goldberg J.M."/>
            <person name="Li W."/>
            <person name="Martinez-Rossi N.M."/>
            <person name="Monod M."/>
            <person name="Shelest E."/>
            <person name="Barton R.C."/>
            <person name="Birch E."/>
            <person name="Brakhage A.A."/>
            <person name="Chen Z."/>
            <person name="Gurr S.J."/>
            <person name="Heiman D."/>
            <person name="Heitman J."/>
            <person name="Kosti I."/>
            <person name="Rossi A."/>
            <person name="Saif S."/>
            <person name="Samalova M."/>
            <person name="Saunders C.W."/>
            <person name="Shea T."/>
            <person name="Summerbell R.C."/>
            <person name="Xu J."/>
            <person name="Young S."/>
            <person name="Zeng Q."/>
            <person name="Birren B.W."/>
            <person name="Cuomo C.A."/>
            <person name="White T.C."/>
        </authorList>
    </citation>
    <scope>NUCLEOTIDE SEQUENCE [LARGE SCALE GENOMIC DNA]</scope>
    <source>
        <strain evidence="2">ATCC MYA-4604 / CBS 118893</strain>
    </source>
</reference>
<dbReference type="Gene3D" id="3.50.50.60">
    <property type="entry name" value="FAD/NAD(P)-binding domain"/>
    <property type="match status" value="1"/>
</dbReference>
<evidence type="ECO:0000313" key="2">
    <source>
        <dbReference type="Proteomes" id="UP000002669"/>
    </source>
</evidence>
<dbReference type="InterPro" id="IPR036188">
    <property type="entry name" value="FAD/NAD-bd_sf"/>
</dbReference>
<keyword evidence="2" id="KW-1185">Reference proteome</keyword>
<dbReference type="OrthoDB" id="5418599at2759"/>
<dbReference type="HOGENOM" id="CLU_2235949_0_0_1"/>
<dbReference type="AlphaFoldDB" id="E4UPW7"/>
<proteinExistence type="predicted"/>
<name>E4UPW7_ARTGP</name>
<organism evidence="2">
    <name type="scientific">Arthroderma gypseum (strain ATCC MYA-4604 / CBS 118893)</name>
    <name type="common">Microsporum gypseum</name>
    <dbReference type="NCBI Taxonomy" id="535722"/>
    <lineage>
        <taxon>Eukaryota</taxon>
        <taxon>Fungi</taxon>
        <taxon>Dikarya</taxon>
        <taxon>Ascomycota</taxon>
        <taxon>Pezizomycotina</taxon>
        <taxon>Eurotiomycetes</taxon>
        <taxon>Eurotiomycetidae</taxon>
        <taxon>Onygenales</taxon>
        <taxon>Arthrodermataceae</taxon>
        <taxon>Nannizzia</taxon>
    </lineage>
</organism>
<dbReference type="EMBL" id="DS989823">
    <property type="protein sequence ID" value="EFQ99939.1"/>
    <property type="molecule type" value="Genomic_DNA"/>
</dbReference>
<dbReference type="RefSeq" id="XP_003175422.1">
    <property type="nucleotide sequence ID" value="XM_003175374.1"/>
</dbReference>
<sequence>MALPSPELLGTHTALAKILHTSGMAESIDKLMEDCDEIVCMANNGSTNFGDILSARLHTISVGLSMADGQVYIAAKTILCAGAAAESLVDTATVMKEGSLGISRL</sequence>
<dbReference type="VEuPathDB" id="FungiDB:MGYG_02946"/>